<dbReference type="InterPro" id="IPR009739">
    <property type="entry name" value="LprI-like_N"/>
</dbReference>
<organism evidence="3 4">
    <name type="scientific">Enterobacillus tribolii</name>
    <dbReference type="NCBI Taxonomy" id="1487935"/>
    <lineage>
        <taxon>Bacteria</taxon>
        <taxon>Pseudomonadati</taxon>
        <taxon>Pseudomonadota</taxon>
        <taxon>Gammaproteobacteria</taxon>
        <taxon>Enterobacterales</taxon>
        <taxon>Hafniaceae</taxon>
        <taxon>Enterobacillus</taxon>
    </lineage>
</organism>
<feature type="chain" id="PRO_5016976919" evidence="1">
    <location>
        <begin position="21"/>
        <end position="141"/>
    </location>
</feature>
<feature type="signal peptide" evidence="1">
    <location>
        <begin position="1"/>
        <end position="20"/>
    </location>
</feature>
<name>A0A370R381_9GAMM</name>
<dbReference type="EMBL" id="QRAP01000001">
    <property type="protein sequence ID" value="RDK96890.1"/>
    <property type="molecule type" value="Genomic_DNA"/>
</dbReference>
<sequence>MKTRLLLLSLIMPIAGMASIYDEAYDRAQDDVCRDILQSGSDSEMHRCMALMKTTSGEALTAVTNTLESQLKKMPAVEGDSVLEAFIADKKAWELYRDKRCKYRVMGTRQGTSLRQAEQNLCIATENYRRIETLKDEPDFP</sequence>
<accession>A0A370R381</accession>
<evidence type="ECO:0000256" key="1">
    <source>
        <dbReference type="SAM" id="SignalP"/>
    </source>
</evidence>
<dbReference type="Proteomes" id="UP000254848">
    <property type="component" value="Unassembled WGS sequence"/>
</dbReference>
<comment type="caution">
    <text evidence="3">The sequence shown here is derived from an EMBL/GenBank/DDBJ whole genome shotgun (WGS) entry which is preliminary data.</text>
</comment>
<evidence type="ECO:0000313" key="3">
    <source>
        <dbReference type="EMBL" id="RDK96890.1"/>
    </source>
</evidence>
<dbReference type="Gene3D" id="1.20.1270.180">
    <property type="match status" value="1"/>
</dbReference>
<keyword evidence="4" id="KW-1185">Reference proteome</keyword>
<evidence type="ECO:0000313" key="4">
    <source>
        <dbReference type="Proteomes" id="UP000254848"/>
    </source>
</evidence>
<dbReference type="OrthoDB" id="6506808at2"/>
<protein>
    <submittedName>
        <fullName evidence="3">Uncharacterized protein DUF1311</fullName>
    </submittedName>
</protein>
<feature type="domain" description="Lysozyme inhibitor LprI-like N-terminal" evidence="2">
    <location>
        <begin position="39"/>
        <end position="134"/>
    </location>
</feature>
<dbReference type="Pfam" id="PF07007">
    <property type="entry name" value="LprI"/>
    <property type="match status" value="1"/>
</dbReference>
<reference evidence="3 4" key="1">
    <citation type="submission" date="2018-07" db="EMBL/GenBank/DDBJ databases">
        <title>Genomic Encyclopedia of Type Strains, Phase IV (KMG-IV): sequencing the most valuable type-strain genomes for metagenomic binning, comparative biology and taxonomic classification.</title>
        <authorList>
            <person name="Goeker M."/>
        </authorList>
    </citation>
    <scope>NUCLEOTIDE SEQUENCE [LARGE SCALE GENOMIC DNA]</scope>
    <source>
        <strain evidence="3 4">DSM 103736</strain>
    </source>
</reference>
<keyword evidence="1" id="KW-0732">Signal</keyword>
<proteinExistence type="predicted"/>
<dbReference type="RefSeq" id="WP_115456669.1">
    <property type="nucleotide sequence ID" value="NZ_QRAP01000001.1"/>
</dbReference>
<gene>
    <name evidence="3" type="ORF">C8D90_101326</name>
</gene>
<evidence type="ECO:0000259" key="2">
    <source>
        <dbReference type="Pfam" id="PF07007"/>
    </source>
</evidence>
<dbReference type="AlphaFoldDB" id="A0A370R381"/>